<dbReference type="InterPro" id="IPR007730">
    <property type="entry name" value="SPOR-like_dom"/>
</dbReference>
<dbReference type="InterPro" id="IPR036680">
    <property type="entry name" value="SPOR-like_sf"/>
</dbReference>
<dbReference type="OrthoDB" id="112232at2"/>
<feature type="signal peptide" evidence="2">
    <location>
        <begin position="1"/>
        <end position="24"/>
    </location>
</feature>
<dbReference type="InterPro" id="IPR052748">
    <property type="entry name" value="ISR_Activator"/>
</dbReference>
<dbReference type="PANTHER" id="PTHR45011">
    <property type="entry name" value="DAP3-BINDING CELL DEATH ENHANCER 1"/>
    <property type="match status" value="1"/>
</dbReference>
<dbReference type="InterPro" id="IPR006597">
    <property type="entry name" value="Sel1-like"/>
</dbReference>
<dbReference type="InterPro" id="IPR011990">
    <property type="entry name" value="TPR-like_helical_dom_sf"/>
</dbReference>
<dbReference type="RefSeq" id="WP_160602813.1">
    <property type="nucleotide sequence ID" value="NZ_WTYX01000001.1"/>
</dbReference>
<dbReference type="Gene3D" id="1.25.40.10">
    <property type="entry name" value="Tetratricopeptide repeat domain"/>
    <property type="match status" value="1"/>
</dbReference>
<dbReference type="SUPFAM" id="SSF81901">
    <property type="entry name" value="HCP-like"/>
    <property type="match status" value="1"/>
</dbReference>
<gene>
    <name evidence="4" type="ORF">GRI41_01120</name>
</gene>
<dbReference type="PANTHER" id="PTHR45011:SF1">
    <property type="entry name" value="DAP3-BINDING CELL DEATH ENHANCER 1"/>
    <property type="match status" value="1"/>
</dbReference>
<feature type="chain" id="PRO_5032307357" evidence="2">
    <location>
        <begin position="25"/>
        <end position="405"/>
    </location>
</feature>
<keyword evidence="5" id="KW-1185">Reference proteome</keyword>
<dbReference type="Pfam" id="PF05036">
    <property type="entry name" value="SPOR"/>
    <property type="match status" value="1"/>
</dbReference>
<dbReference type="Proteomes" id="UP000442714">
    <property type="component" value="Unassembled WGS sequence"/>
</dbReference>
<dbReference type="SUPFAM" id="SSF110997">
    <property type="entry name" value="Sporulation related repeat"/>
    <property type="match status" value="1"/>
</dbReference>
<dbReference type="SMART" id="SM00671">
    <property type="entry name" value="SEL1"/>
    <property type="match status" value="2"/>
</dbReference>
<evidence type="ECO:0000256" key="2">
    <source>
        <dbReference type="SAM" id="SignalP"/>
    </source>
</evidence>
<feature type="region of interest" description="Disordered" evidence="1">
    <location>
        <begin position="259"/>
        <end position="333"/>
    </location>
</feature>
<dbReference type="Gene3D" id="3.30.70.1070">
    <property type="entry name" value="Sporulation related repeat"/>
    <property type="match status" value="1"/>
</dbReference>
<feature type="compositionally biased region" description="Low complexity" evidence="1">
    <location>
        <begin position="276"/>
        <end position="314"/>
    </location>
</feature>
<accession>A0A844ZPD1</accession>
<dbReference type="Pfam" id="PF08238">
    <property type="entry name" value="Sel1"/>
    <property type="match status" value="2"/>
</dbReference>
<dbReference type="GO" id="GO:0042834">
    <property type="term" value="F:peptidoglycan binding"/>
    <property type="evidence" value="ECO:0007669"/>
    <property type="project" value="InterPro"/>
</dbReference>
<comment type="caution">
    <text evidence="4">The sequence shown here is derived from an EMBL/GenBank/DDBJ whole genome shotgun (WGS) entry which is preliminary data.</text>
</comment>
<evidence type="ECO:0000256" key="1">
    <source>
        <dbReference type="SAM" id="MobiDB-lite"/>
    </source>
</evidence>
<feature type="compositionally biased region" description="Low complexity" evidence="1">
    <location>
        <begin position="211"/>
        <end position="226"/>
    </location>
</feature>
<evidence type="ECO:0000259" key="3">
    <source>
        <dbReference type="PROSITE" id="PS51724"/>
    </source>
</evidence>
<name>A0A844ZPD1_9SPHN</name>
<feature type="region of interest" description="Disordered" evidence="1">
    <location>
        <begin position="211"/>
        <end position="238"/>
    </location>
</feature>
<dbReference type="AlphaFoldDB" id="A0A844ZPD1"/>
<organism evidence="4 5">
    <name type="scientific">Pontixanthobacter aquaemixtae</name>
    <dbReference type="NCBI Taxonomy" id="1958940"/>
    <lineage>
        <taxon>Bacteria</taxon>
        <taxon>Pseudomonadati</taxon>
        <taxon>Pseudomonadota</taxon>
        <taxon>Alphaproteobacteria</taxon>
        <taxon>Sphingomonadales</taxon>
        <taxon>Erythrobacteraceae</taxon>
        <taxon>Pontixanthobacter</taxon>
    </lineage>
</organism>
<sequence>MKISRAICYLAASLTFGVAAPALAELNAGYDAWNRGDYATAVREWRDLAAEGNADAQFNMAQAYRLGRGVEQNSAQAEILIAKAAAQGHIKATDTYGLLLFQSGRREEAMPYVIKAAERGNPRAQYLLGIGHFNGDLVAKDWVRAYALMTLSNSSGFAQAKPAIAQMDDFIPLDQRQQAQVLAQQLKRSADSNLAAQLAASDLGVTVDPVARPAPARTSSAPVRAPLPSAATRIPQPIPSMAVPPSVAAAQAAVSEAARVTGTESPARAGADFAGPSQAAPAPTNAAPSAAAPVRTAPVRVAQAPATATPAPRRAAPPPATPAPRAETSANGPWRVQLGAFSVRGNADRLWSRLSGNSALSGKQKFVVPAGRLVRLQAGGFASRNAAQSACNALKRSGQTCLVTK</sequence>
<keyword evidence="2" id="KW-0732">Signal</keyword>
<evidence type="ECO:0000313" key="5">
    <source>
        <dbReference type="Proteomes" id="UP000442714"/>
    </source>
</evidence>
<reference evidence="4 5" key="1">
    <citation type="submission" date="2019-12" db="EMBL/GenBank/DDBJ databases">
        <title>Genomic-based taxomic classification of the family Erythrobacteraceae.</title>
        <authorList>
            <person name="Xu L."/>
        </authorList>
    </citation>
    <scope>NUCLEOTIDE SEQUENCE [LARGE SCALE GENOMIC DNA]</scope>
    <source>
        <strain evidence="4 5">KCTC 52763</strain>
    </source>
</reference>
<dbReference type="EMBL" id="WTYX01000001">
    <property type="protein sequence ID" value="MXO89414.1"/>
    <property type="molecule type" value="Genomic_DNA"/>
</dbReference>
<evidence type="ECO:0000313" key="4">
    <source>
        <dbReference type="EMBL" id="MXO89414.1"/>
    </source>
</evidence>
<feature type="domain" description="SPOR" evidence="3">
    <location>
        <begin position="328"/>
        <end position="405"/>
    </location>
</feature>
<protein>
    <submittedName>
        <fullName evidence="4">Sporulation protein</fullName>
    </submittedName>
</protein>
<dbReference type="PROSITE" id="PS51724">
    <property type="entry name" value="SPOR"/>
    <property type="match status" value="1"/>
</dbReference>
<proteinExistence type="predicted"/>